<accession>A0ABU8NVD6</accession>
<dbReference type="PROSITE" id="PS00139">
    <property type="entry name" value="THIOL_PROTEASE_CYS"/>
    <property type="match status" value="1"/>
</dbReference>
<organism evidence="5 6">
    <name type="scientific">Corynebacterium mastitidis</name>
    <dbReference type="NCBI Taxonomy" id="161890"/>
    <lineage>
        <taxon>Bacteria</taxon>
        <taxon>Bacillati</taxon>
        <taxon>Actinomycetota</taxon>
        <taxon>Actinomycetes</taxon>
        <taxon>Mycobacteriales</taxon>
        <taxon>Corynebacteriaceae</taxon>
        <taxon>Corynebacterium</taxon>
    </lineage>
</organism>
<dbReference type="PANTHER" id="PTHR10363:SF2">
    <property type="entry name" value="BLEOMYCIN HYDROLASE"/>
    <property type="match status" value="1"/>
</dbReference>
<dbReference type="InterPro" id="IPR004134">
    <property type="entry name" value="Peptidase_C1B"/>
</dbReference>
<dbReference type="PIRSF" id="PIRSF005700">
    <property type="entry name" value="PepC"/>
    <property type="match status" value="1"/>
</dbReference>
<evidence type="ECO:0000313" key="5">
    <source>
        <dbReference type="EMBL" id="MEJ4098955.1"/>
    </source>
</evidence>
<gene>
    <name evidence="5" type="ORF">V5S96_01035</name>
</gene>
<dbReference type="Gene3D" id="3.90.70.10">
    <property type="entry name" value="Cysteine proteinases"/>
    <property type="match status" value="1"/>
</dbReference>
<name>A0ABU8NVD6_9CORY</name>
<dbReference type="InterPro" id="IPR000169">
    <property type="entry name" value="Pept_cys_AS"/>
</dbReference>
<dbReference type="RefSeq" id="WP_337889424.1">
    <property type="nucleotide sequence ID" value="NZ_JBAHVI010000002.1"/>
</dbReference>
<keyword evidence="2 4" id="KW-0378">Hydrolase</keyword>
<dbReference type="SUPFAM" id="SSF54001">
    <property type="entry name" value="Cysteine proteinases"/>
    <property type="match status" value="1"/>
</dbReference>
<dbReference type="Proteomes" id="UP001359781">
    <property type="component" value="Unassembled WGS sequence"/>
</dbReference>
<evidence type="ECO:0000313" key="6">
    <source>
        <dbReference type="Proteomes" id="UP001359781"/>
    </source>
</evidence>
<comment type="caution">
    <text evidence="5">The sequence shown here is derived from an EMBL/GenBank/DDBJ whole genome shotgun (WGS) entry which is preliminary data.</text>
</comment>
<evidence type="ECO:0000256" key="4">
    <source>
        <dbReference type="PIRNR" id="PIRNR005700"/>
    </source>
</evidence>
<keyword evidence="3 4" id="KW-0788">Thiol protease</keyword>
<evidence type="ECO:0000256" key="2">
    <source>
        <dbReference type="ARBA" id="ARBA00022801"/>
    </source>
</evidence>
<proteinExistence type="inferred from homology"/>
<dbReference type="InterPro" id="IPR038765">
    <property type="entry name" value="Papain-like_cys_pep_sf"/>
</dbReference>
<evidence type="ECO:0000256" key="1">
    <source>
        <dbReference type="ARBA" id="ARBA00022670"/>
    </source>
</evidence>
<reference evidence="5 6" key="1">
    <citation type="submission" date="2024-02" db="EMBL/GenBank/DDBJ databases">
        <title>Whole genome sequencing and characterization of Corynebacterium isolated from the ocular surface of dry eye disease sufferers.</title>
        <authorList>
            <person name="Naqvi M."/>
        </authorList>
    </citation>
    <scope>NUCLEOTIDE SEQUENCE [LARGE SCALE GENOMIC DNA]</scope>
    <source>
        <strain evidence="5 6">PCRF</strain>
    </source>
</reference>
<sequence>MPNFTLTAQDLARLRESADTPQVRLATNAVTVTDVDEVALNRRTVVALNPVTESKLDSLKATDQKQSGRCWMFAALNVFRHRIARDMGVRDFEFSEAYLQFYDLLGKAEVFLDAIEEHLADLDDRRAHALLSAPVGDGGEWNYAVHLIERYGAVPKYAMPETQSSSHTAHLRRDLNTVLRRGVARLREGATTKEEVLRAAHRVLVIHLGVPPESFVWQYRDREGEFHREGELTPVEFARRYLPGDLAEYVCVVNDPRHEYHARYTVEYLGNVVGSGPVTYLNAPAGVLKEAAARAVTEGHPVWFGCETSRQGERENGFWAADLYDYESVYGVEMGMTKEERLRTGESLMEHAMVLTGVDLDEGGRPRRWRVENSWGDEKAEKGFWTMDDSWFDPYVFEIAVPPRFLPEEVLAARDAEPVALPAWDPMGALARAAG</sequence>
<dbReference type="EMBL" id="JBAHVJ010000001">
    <property type="protein sequence ID" value="MEJ4098955.1"/>
    <property type="molecule type" value="Genomic_DNA"/>
</dbReference>
<dbReference type="CDD" id="cd00585">
    <property type="entry name" value="Peptidase_C1B"/>
    <property type="match status" value="1"/>
</dbReference>
<dbReference type="Pfam" id="PF03051">
    <property type="entry name" value="Peptidase_C1_2"/>
    <property type="match status" value="1"/>
</dbReference>
<keyword evidence="6" id="KW-1185">Reference proteome</keyword>
<protein>
    <recommendedName>
        <fullName evidence="4">Aminopeptidase</fullName>
    </recommendedName>
</protein>
<dbReference type="PANTHER" id="PTHR10363">
    <property type="entry name" value="BLEOMYCIN HYDROLASE"/>
    <property type="match status" value="1"/>
</dbReference>
<keyword evidence="1 4" id="KW-0645">Protease</keyword>
<evidence type="ECO:0000256" key="3">
    <source>
        <dbReference type="ARBA" id="ARBA00022807"/>
    </source>
</evidence>
<comment type="similarity">
    <text evidence="4">Belongs to the peptidase C1 family.</text>
</comment>
<keyword evidence="4" id="KW-0031">Aminopeptidase</keyword>